<evidence type="ECO:0000256" key="1">
    <source>
        <dbReference type="ARBA" id="ARBA00022723"/>
    </source>
</evidence>
<protein>
    <recommendedName>
        <fullName evidence="5">EF-hand domain-containing protein</fullName>
    </recommendedName>
</protein>
<gene>
    <name evidence="6" type="ORF">CBRE1094_LOCUS34282</name>
</gene>
<dbReference type="PANTHER" id="PTHR34524">
    <property type="entry name" value="CALCYPHOSIN"/>
    <property type="match status" value="1"/>
</dbReference>
<accession>A0A7S2IJD3</accession>
<dbReference type="InterPro" id="IPR051581">
    <property type="entry name" value="Ca-bind"/>
</dbReference>
<dbReference type="SMART" id="SM00054">
    <property type="entry name" value="EFh"/>
    <property type="match status" value="4"/>
</dbReference>
<feature type="coiled-coil region" evidence="4">
    <location>
        <begin position="184"/>
        <end position="211"/>
    </location>
</feature>
<dbReference type="InterPro" id="IPR002048">
    <property type="entry name" value="EF_hand_dom"/>
</dbReference>
<keyword evidence="2" id="KW-0677">Repeat</keyword>
<dbReference type="EMBL" id="HBGU01062917">
    <property type="protein sequence ID" value="CAD9520400.1"/>
    <property type="molecule type" value="Transcribed_RNA"/>
</dbReference>
<evidence type="ECO:0000259" key="5">
    <source>
        <dbReference type="PROSITE" id="PS50222"/>
    </source>
</evidence>
<feature type="domain" description="EF-hand" evidence="5">
    <location>
        <begin position="1"/>
        <end position="27"/>
    </location>
</feature>
<evidence type="ECO:0000256" key="3">
    <source>
        <dbReference type="ARBA" id="ARBA00022837"/>
    </source>
</evidence>
<name>A0A7S2IJD3_9EUKA</name>
<dbReference type="PANTHER" id="PTHR34524:SF6">
    <property type="entry name" value="CALCYPHOSINE LIKE"/>
    <property type="match status" value="1"/>
</dbReference>
<feature type="domain" description="EF-hand" evidence="5">
    <location>
        <begin position="125"/>
        <end position="160"/>
    </location>
</feature>
<evidence type="ECO:0000313" key="6">
    <source>
        <dbReference type="EMBL" id="CAD9520400.1"/>
    </source>
</evidence>
<dbReference type="InterPro" id="IPR018247">
    <property type="entry name" value="EF_Hand_1_Ca_BS"/>
</dbReference>
<feature type="domain" description="EF-hand" evidence="5">
    <location>
        <begin position="162"/>
        <end position="197"/>
    </location>
</feature>
<dbReference type="InterPro" id="IPR011992">
    <property type="entry name" value="EF-hand-dom_pair"/>
</dbReference>
<keyword evidence="1" id="KW-0479">Metal-binding</keyword>
<dbReference type="AlphaFoldDB" id="A0A7S2IJD3"/>
<dbReference type="Pfam" id="PF13202">
    <property type="entry name" value="EF-hand_5"/>
    <property type="match status" value="2"/>
</dbReference>
<keyword evidence="4" id="KW-0175">Coiled coil</keyword>
<sequence length="240" mass="26578">MKEWDPNNDGSVTKQEFRLSIRKLFGKTKVDTKEVDSLFQRLDADGGGALNTSELKSAFKSLKDTASNSEEKTASQKATAEKFRQRAEQYRELAAVAHQSEQAATKLLETRKGTVGSKVGAAINAKNTKLSDIMKQWDASGDGELSKSEFRNNVLSLGVKDITDTDIDGLFDSLDSDGGGALDMDEVKKAIKRLQEQANTHRDLVREESRSYIALVKATRVAQNAFWRQLKDEEAQEEAS</sequence>
<dbReference type="PROSITE" id="PS00018">
    <property type="entry name" value="EF_HAND_1"/>
    <property type="match status" value="4"/>
</dbReference>
<dbReference type="Gene3D" id="1.10.238.10">
    <property type="entry name" value="EF-hand"/>
    <property type="match status" value="2"/>
</dbReference>
<keyword evidence="3" id="KW-0106">Calcium</keyword>
<dbReference type="GO" id="GO:0005509">
    <property type="term" value="F:calcium ion binding"/>
    <property type="evidence" value="ECO:0007669"/>
    <property type="project" value="InterPro"/>
</dbReference>
<dbReference type="SUPFAM" id="SSF47473">
    <property type="entry name" value="EF-hand"/>
    <property type="match status" value="1"/>
</dbReference>
<evidence type="ECO:0000256" key="4">
    <source>
        <dbReference type="SAM" id="Coils"/>
    </source>
</evidence>
<dbReference type="PROSITE" id="PS50222">
    <property type="entry name" value="EF_HAND_2"/>
    <property type="match status" value="4"/>
</dbReference>
<organism evidence="6">
    <name type="scientific">Haptolina brevifila</name>
    <dbReference type="NCBI Taxonomy" id="156173"/>
    <lineage>
        <taxon>Eukaryota</taxon>
        <taxon>Haptista</taxon>
        <taxon>Haptophyta</taxon>
        <taxon>Prymnesiophyceae</taxon>
        <taxon>Prymnesiales</taxon>
        <taxon>Prymnesiaceae</taxon>
        <taxon>Haptolina</taxon>
    </lineage>
</organism>
<evidence type="ECO:0000256" key="2">
    <source>
        <dbReference type="ARBA" id="ARBA00022737"/>
    </source>
</evidence>
<proteinExistence type="predicted"/>
<reference evidence="6" key="1">
    <citation type="submission" date="2021-01" db="EMBL/GenBank/DDBJ databases">
        <authorList>
            <person name="Corre E."/>
            <person name="Pelletier E."/>
            <person name="Niang G."/>
            <person name="Scheremetjew M."/>
            <person name="Finn R."/>
            <person name="Kale V."/>
            <person name="Holt S."/>
            <person name="Cochrane G."/>
            <person name="Meng A."/>
            <person name="Brown T."/>
            <person name="Cohen L."/>
        </authorList>
    </citation>
    <scope>NUCLEOTIDE SEQUENCE</scope>
    <source>
        <strain evidence="6">UTEX LB 985</strain>
    </source>
</reference>
<feature type="domain" description="EF-hand" evidence="5">
    <location>
        <begin position="30"/>
        <end position="65"/>
    </location>
</feature>